<evidence type="ECO:0000256" key="2">
    <source>
        <dbReference type="ARBA" id="ARBA00007639"/>
    </source>
</evidence>
<dbReference type="Gene3D" id="3.40.50.2300">
    <property type="match status" value="2"/>
</dbReference>
<dbReference type="Proteomes" id="UP000006427">
    <property type="component" value="Unassembled WGS sequence"/>
</dbReference>
<evidence type="ECO:0000313" key="6">
    <source>
        <dbReference type="EMBL" id="EFC91320.1"/>
    </source>
</evidence>
<dbReference type="GO" id="GO:0030246">
    <property type="term" value="F:carbohydrate binding"/>
    <property type="evidence" value="ECO:0007669"/>
    <property type="project" value="UniProtKB-ARBA"/>
</dbReference>
<dbReference type="PANTHER" id="PTHR46847">
    <property type="entry name" value="D-ALLOSE-BINDING PERIPLASMIC PROTEIN-RELATED"/>
    <property type="match status" value="1"/>
</dbReference>
<dbReference type="SUPFAM" id="SSF53822">
    <property type="entry name" value="Periplasmic binding protein-like I"/>
    <property type="match status" value="1"/>
</dbReference>
<dbReference type="GO" id="GO:0030313">
    <property type="term" value="C:cell envelope"/>
    <property type="evidence" value="ECO:0007669"/>
    <property type="project" value="UniProtKB-SubCell"/>
</dbReference>
<evidence type="ECO:0000259" key="5">
    <source>
        <dbReference type="Pfam" id="PF13407"/>
    </source>
</evidence>
<reference evidence="6 7" key="1">
    <citation type="journal article" date="2010" name="Stand. Genomic Sci.">
        <title>Permanent draft genome sequence of Dethiosulfovibrio peptidovorans type strain (SEBR 4207).</title>
        <authorList>
            <person name="Labutti K."/>
            <person name="Mayilraj S."/>
            <person name="Clum A."/>
            <person name="Lucas S."/>
            <person name="Glavina Del Rio T."/>
            <person name="Nolan M."/>
            <person name="Tice H."/>
            <person name="Cheng J.F."/>
            <person name="Pitluck S."/>
            <person name="Liolios K."/>
            <person name="Ivanova N."/>
            <person name="Mavromatis K."/>
            <person name="Mikhailova N."/>
            <person name="Pati A."/>
            <person name="Goodwin L."/>
            <person name="Chen A."/>
            <person name="Palaniappan K."/>
            <person name="Land M."/>
            <person name="Hauser L."/>
            <person name="Chang Y.J."/>
            <person name="Jeffries C.D."/>
            <person name="Rohde M."/>
            <person name="Spring S."/>
            <person name="Goker M."/>
            <person name="Woyke T."/>
            <person name="Bristow J."/>
            <person name="Eisen J.A."/>
            <person name="Markowitz V."/>
            <person name="Hugenholtz P."/>
            <person name="Kyrpides N.C."/>
            <person name="Klenk H.P."/>
            <person name="Lapidus A."/>
        </authorList>
    </citation>
    <scope>NUCLEOTIDE SEQUENCE [LARGE SCALE GENOMIC DNA]</scope>
    <source>
        <strain evidence="6 7">DSM 11002</strain>
    </source>
</reference>
<dbReference type="OrthoDB" id="257716at2"/>
<dbReference type="InterPro" id="IPR028082">
    <property type="entry name" value="Peripla_BP_I"/>
</dbReference>
<comment type="similarity">
    <text evidence="2">Belongs to the bacterial solute-binding protein 2 family.</text>
</comment>
<dbReference type="InterPro" id="IPR025997">
    <property type="entry name" value="SBP_2_dom"/>
</dbReference>
<evidence type="ECO:0000256" key="1">
    <source>
        <dbReference type="ARBA" id="ARBA00004196"/>
    </source>
</evidence>
<feature type="domain" description="Periplasmic binding protein" evidence="5">
    <location>
        <begin position="44"/>
        <end position="294"/>
    </location>
</feature>
<dbReference type="AlphaFoldDB" id="D2Z773"/>
<dbReference type="STRING" id="469381.Dpep_1294"/>
<keyword evidence="3 4" id="KW-0732">Signal</keyword>
<dbReference type="CDD" id="cd19966">
    <property type="entry name" value="PBP1_ABC_sugar_binding-like"/>
    <property type="match status" value="1"/>
</dbReference>
<dbReference type="PANTHER" id="PTHR46847:SF1">
    <property type="entry name" value="D-ALLOSE-BINDING PERIPLASMIC PROTEIN-RELATED"/>
    <property type="match status" value="1"/>
</dbReference>
<keyword evidence="7" id="KW-1185">Reference proteome</keyword>
<protein>
    <submittedName>
        <fullName evidence="6">Monosaccharide ABC transporter substrate-binding protein, CUT2 family</fullName>
    </submittedName>
</protein>
<comment type="caution">
    <text evidence="6">The sequence shown here is derived from an EMBL/GenBank/DDBJ whole genome shotgun (WGS) entry which is preliminary data.</text>
</comment>
<feature type="chain" id="PRO_5003040688" evidence="4">
    <location>
        <begin position="25"/>
        <end position="330"/>
    </location>
</feature>
<dbReference type="Pfam" id="PF13407">
    <property type="entry name" value="Peripla_BP_4"/>
    <property type="match status" value="1"/>
</dbReference>
<name>D2Z773_9BACT</name>
<evidence type="ECO:0000313" key="7">
    <source>
        <dbReference type="Proteomes" id="UP000006427"/>
    </source>
</evidence>
<sequence length="330" mass="35460">MRVLSKLIAMLCLVAVMTAGVSSAGTARSGEGMKIWFDTGGPVGGPYNTTVAKGAKQAAVDLGCELTLVYSDWNPEKMLENFKNGMAMDPDGMVIYGSPGDDAYEPLVKEAFDRGIIVTAIDTELPRLQPMFQSKGFGYIGPDGWKQGEDLAKEVLRRGDFKEGDRAFVWGLKRLKNRGRRARAIIKTLEDAGMVVDYLEISPEVDKDTALGTPIVTGYLSSHPDCKLMIMDHGALTSQVGNFLRASGVKPGEMFTAGFSLSPATASAIEEGYLTLVSEHQPYLLGYLSVLQIVQTKRYGFGGLVIDTGGGFVSSENVDVIAPLAAKGIR</sequence>
<dbReference type="eggNOG" id="COG1879">
    <property type="taxonomic scope" value="Bacteria"/>
</dbReference>
<proteinExistence type="inferred from homology"/>
<evidence type="ECO:0000256" key="3">
    <source>
        <dbReference type="ARBA" id="ARBA00022729"/>
    </source>
</evidence>
<organism evidence="6 7">
    <name type="scientific">Dethiosulfovibrio peptidovorans DSM 11002</name>
    <dbReference type="NCBI Taxonomy" id="469381"/>
    <lineage>
        <taxon>Bacteria</taxon>
        <taxon>Thermotogati</taxon>
        <taxon>Synergistota</taxon>
        <taxon>Synergistia</taxon>
        <taxon>Synergistales</taxon>
        <taxon>Dethiosulfovibrionaceae</taxon>
        <taxon>Dethiosulfovibrio</taxon>
    </lineage>
</organism>
<dbReference type="RefSeq" id="WP_005660659.1">
    <property type="nucleotide sequence ID" value="NZ_ABTR02000001.1"/>
</dbReference>
<dbReference type="EMBL" id="ABTR02000001">
    <property type="protein sequence ID" value="EFC91320.1"/>
    <property type="molecule type" value="Genomic_DNA"/>
</dbReference>
<evidence type="ECO:0000256" key="4">
    <source>
        <dbReference type="SAM" id="SignalP"/>
    </source>
</evidence>
<comment type="subcellular location">
    <subcellularLocation>
        <location evidence="1">Cell envelope</location>
    </subcellularLocation>
</comment>
<gene>
    <name evidence="6" type="ORF">Dpep_1294</name>
</gene>
<feature type="signal peptide" evidence="4">
    <location>
        <begin position="1"/>
        <end position="24"/>
    </location>
</feature>
<accession>D2Z773</accession>
<dbReference type="PaxDb" id="469381-Dpep_1294"/>